<dbReference type="GO" id="GO:0046872">
    <property type="term" value="F:metal ion binding"/>
    <property type="evidence" value="ECO:0007669"/>
    <property type="project" value="UniProtKB-KW"/>
</dbReference>
<dbReference type="GeneID" id="80895199"/>
<protein>
    <submittedName>
        <fullName evidence="3">Uncharacterized protein</fullName>
    </submittedName>
</protein>
<dbReference type="Pfam" id="PF03571">
    <property type="entry name" value="Peptidase_M49"/>
    <property type="match status" value="2"/>
</dbReference>
<accession>A0A9W8QHY3</accession>
<dbReference type="EMBL" id="JAJHUN010000005">
    <property type="protein sequence ID" value="KAJ4159127.1"/>
    <property type="molecule type" value="Genomic_DNA"/>
</dbReference>
<evidence type="ECO:0000313" key="4">
    <source>
        <dbReference type="Proteomes" id="UP001144673"/>
    </source>
</evidence>
<dbReference type="InterPro" id="IPR039461">
    <property type="entry name" value="Peptidase_M49"/>
</dbReference>
<dbReference type="RefSeq" id="XP_056057126.1">
    <property type="nucleotide sequence ID" value="XM_056198787.1"/>
</dbReference>
<dbReference type="Gene3D" id="3.30.540.30">
    <property type="match status" value="3"/>
</dbReference>
<evidence type="ECO:0000256" key="1">
    <source>
        <dbReference type="ARBA" id="ARBA00022723"/>
    </source>
</evidence>
<evidence type="ECO:0000313" key="3">
    <source>
        <dbReference type="EMBL" id="KAJ4159127.1"/>
    </source>
</evidence>
<name>A0A9W8QHY3_AKAMU</name>
<dbReference type="KEGG" id="amus:LMH87_008040"/>
<keyword evidence="2" id="KW-0378">Hydrolase</keyword>
<dbReference type="GO" id="GO:0008239">
    <property type="term" value="F:dipeptidyl-peptidase activity"/>
    <property type="evidence" value="ECO:0007669"/>
    <property type="project" value="TreeGrafter"/>
</dbReference>
<comment type="caution">
    <text evidence="3">The sequence shown here is derived from an EMBL/GenBank/DDBJ whole genome shotgun (WGS) entry which is preliminary data.</text>
</comment>
<keyword evidence="1" id="KW-0479">Metal-binding</keyword>
<proteinExistence type="predicted"/>
<dbReference type="AlphaFoldDB" id="A0A9W8QHY3"/>
<dbReference type="PANTHER" id="PTHR23422">
    <property type="entry name" value="DIPEPTIDYL PEPTIDASE III-RELATED"/>
    <property type="match status" value="1"/>
</dbReference>
<reference evidence="3" key="1">
    <citation type="journal article" date="2023" name="Access Microbiol">
        <title>De-novo genome assembly for Akanthomyces muscarius, a biocontrol agent of insect agricultural pests.</title>
        <authorList>
            <person name="Erdos Z."/>
            <person name="Studholme D.J."/>
            <person name="Raymond B."/>
            <person name="Sharma M."/>
        </authorList>
    </citation>
    <scope>NUCLEOTIDE SEQUENCE</scope>
    <source>
        <strain evidence="3">Ve6</strain>
    </source>
</reference>
<dbReference type="GO" id="GO:0005737">
    <property type="term" value="C:cytoplasm"/>
    <property type="evidence" value="ECO:0007669"/>
    <property type="project" value="TreeGrafter"/>
</dbReference>
<gene>
    <name evidence="3" type="ORF">LMH87_008040</name>
</gene>
<evidence type="ECO:0000256" key="2">
    <source>
        <dbReference type="ARBA" id="ARBA00022801"/>
    </source>
</evidence>
<dbReference type="PANTHER" id="PTHR23422:SF11">
    <property type="entry name" value="DIPEPTIDYL PEPTIDASE 3"/>
    <property type="match status" value="1"/>
</dbReference>
<sequence>MSTMDNNQLSIIRQLDVGDYFSQLPAQQKLYAHHLCRAAWHGARIVMRQTSPESISIFELIKSLYKECEGQWKTLVNRCGVSAIELDGFMKYAAMFLCNLGNFYGEGNQKIVPSISRDGLWKLACISAEATEILERVIDAIYSLPPHSLGFPNTDSMSNYYPGSGRMTKEEIAKVSSVLDSNDIGPENTRIRKITDGDTVIYHVLQASTDYGSTTELSVGNELHGHVRLVGGDHGQELAIICSELAKAAEYATSETQTQMLSKLIDSFRSGSMEEFREFQKLWVTDKSPEVENMIGFAEPYRDPFGVRAEWGAVICLTDPQETLRMRRIVDRAKDFIHLLPWSMEDVNGGNGPFEKPEFEAPEYTSVHAVAFCASTVWGAANLPNYDDIRETCGTKSFNIANCDYNFNRDQVPVSPITKEPVRTWYQPGQTWGGLFEDLAMSVEESRATLISQYLIDNQEILSIFGYDDSTEPSAKDIIYSTYMQIGVDGLQALTHFDAQEQTWGEPHMRGHFGILKYLLAEGNGVLSVDADLDAQNITIRVDEGKILSHGKPALGQLLCRYHIWRCTADVKSCREFYEPLTSVTGQYEDWRRIVCQKPETRWKYVQPNTIRKDDDVELKIYETSDDGIIRSWMERNI</sequence>
<dbReference type="Proteomes" id="UP001144673">
    <property type="component" value="Unassembled WGS sequence"/>
</dbReference>
<keyword evidence="4" id="KW-1185">Reference proteome</keyword>
<organism evidence="3 4">
    <name type="scientific">Akanthomyces muscarius</name>
    <name type="common">Entomopathogenic fungus</name>
    <name type="synonym">Lecanicillium muscarium</name>
    <dbReference type="NCBI Taxonomy" id="2231603"/>
    <lineage>
        <taxon>Eukaryota</taxon>
        <taxon>Fungi</taxon>
        <taxon>Dikarya</taxon>
        <taxon>Ascomycota</taxon>
        <taxon>Pezizomycotina</taxon>
        <taxon>Sordariomycetes</taxon>
        <taxon>Hypocreomycetidae</taxon>
        <taxon>Hypocreales</taxon>
        <taxon>Cordycipitaceae</taxon>
        <taxon>Akanthomyces</taxon>
    </lineage>
</organism>